<dbReference type="Proteomes" id="UP000490980">
    <property type="component" value="Unassembled WGS sequence"/>
</dbReference>
<dbReference type="PRINTS" id="PR00412">
    <property type="entry name" value="EPOXHYDRLASE"/>
</dbReference>
<dbReference type="PANTHER" id="PTHR43329">
    <property type="entry name" value="EPOXIDE HYDROLASE"/>
    <property type="match status" value="1"/>
</dbReference>
<evidence type="ECO:0000313" key="3">
    <source>
        <dbReference type="EMBL" id="NII05505.1"/>
    </source>
</evidence>
<accession>A0A7X5U7V6</accession>
<sequence length="361" mass="39521">MYFPGVVACASTHNRTGNALLTFASRSFRTARHTTHYLEAGPTDGPLMIFLHGWPELGLIWRAQIEAFAADGWRCIAPDMRGYGDSSIPLASSAYTQEQVVADMAALHDHLGGRPAIWIGHDWGSVTVGSLVSHEPARSRGAVFISVPYFPAGHALQTLIPLINRTIYPRDPYPDGQWDYYRYYNTHFASAVGDLDADKAASLASIYRSGDPDNIGLPASNATVTRKGGRFGAEHRAPSISPDRKLWPSADFDALVRSFEAHGFRGPCSWYLNDDANLAYAGRAPNGGRLSLPVLFVNGDYDQMNTILGNHMGNPMHDSCADLTVARLPGAHWLPVECKAELIVAIRGWLQDKKLMATLSR</sequence>
<dbReference type="Gene3D" id="3.40.50.1820">
    <property type="entry name" value="alpha/beta hydrolase"/>
    <property type="match status" value="1"/>
</dbReference>
<proteinExistence type="predicted"/>
<dbReference type="GO" id="GO:0016787">
    <property type="term" value="F:hydrolase activity"/>
    <property type="evidence" value="ECO:0007669"/>
    <property type="project" value="UniProtKB-KW"/>
</dbReference>
<dbReference type="InterPro" id="IPR000073">
    <property type="entry name" value="AB_hydrolase_1"/>
</dbReference>
<keyword evidence="1 3" id="KW-0378">Hydrolase</keyword>
<comment type="caution">
    <text evidence="3">The sequence shown here is derived from an EMBL/GenBank/DDBJ whole genome shotgun (WGS) entry which is preliminary data.</text>
</comment>
<dbReference type="SUPFAM" id="SSF53474">
    <property type="entry name" value="alpha/beta-Hydrolases"/>
    <property type="match status" value="1"/>
</dbReference>
<evidence type="ECO:0000313" key="4">
    <source>
        <dbReference type="Proteomes" id="UP000490980"/>
    </source>
</evidence>
<keyword evidence="4" id="KW-1185">Reference proteome</keyword>
<dbReference type="EMBL" id="JAARLZ010000002">
    <property type="protein sequence ID" value="NII05505.1"/>
    <property type="molecule type" value="Genomic_DNA"/>
</dbReference>
<reference evidence="3 4" key="1">
    <citation type="submission" date="2020-03" db="EMBL/GenBank/DDBJ databases">
        <authorList>
            <person name="Lai Q."/>
        </authorList>
    </citation>
    <scope>NUCLEOTIDE SEQUENCE [LARGE SCALE GENOMIC DNA]</scope>
    <source>
        <strain evidence="3 4">CCUG 25036</strain>
    </source>
</reference>
<evidence type="ECO:0000256" key="1">
    <source>
        <dbReference type="ARBA" id="ARBA00022801"/>
    </source>
</evidence>
<dbReference type="InterPro" id="IPR029058">
    <property type="entry name" value="AB_hydrolase_fold"/>
</dbReference>
<dbReference type="Pfam" id="PF00561">
    <property type="entry name" value="Abhydrolase_1"/>
    <property type="match status" value="1"/>
</dbReference>
<dbReference type="AlphaFoldDB" id="A0A7X5U7V6"/>
<gene>
    <name evidence="3" type="ORF">HBF25_03765</name>
</gene>
<protein>
    <submittedName>
        <fullName evidence="3">Alpha/beta hydrolase</fullName>
    </submittedName>
</protein>
<dbReference type="InterPro" id="IPR000639">
    <property type="entry name" value="Epox_hydrolase-like"/>
</dbReference>
<organism evidence="3 4">
    <name type="scientific">Luteibacter anthropi</name>
    <dbReference type="NCBI Taxonomy" id="564369"/>
    <lineage>
        <taxon>Bacteria</taxon>
        <taxon>Pseudomonadati</taxon>
        <taxon>Pseudomonadota</taxon>
        <taxon>Gammaproteobacteria</taxon>
        <taxon>Lysobacterales</taxon>
        <taxon>Rhodanobacteraceae</taxon>
        <taxon>Luteibacter</taxon>
    </lineage>
</organism>
<evidence type="ECO:0000259" key="2">
    <source>
        <dbReference type="Pfam" id="PF00561"/>
    </source>
</evidence>
<name>A0A7X5U7V6_9GAMM</name>
<feature type="domain" description="AB hydrolase-1" evidence="2">
    <location>
        <begin position="46"/>
        <end position="333"/>
    </location>
</feature>